<name>A0ABD1QBS6_9LAMI</name>
<feature type="transmembrane region" description="Helical" evidence="1">
    <location>
        <begin position="12"/>
        <end position="36"/>
    </location>
</feature>
<keyword evidence="1" id="KW-0812">Transmembrane</keyword>
<organism evidence="2 3">
    <name type="scientific">Forsythia ovata</name>
    <dbReference type="NCBI Taxonomy" id="205694"/>
    <lineage>
        <taxon>Eukaryota</taxon>
        <taxon>Viridiplantae</taxon>
        <taxon>Streptophyta</taxon>
        <taxon>Embryophyta</taxon>
        <taxon>Tracheophyta</taxon>
        <taxon>Spermatophyta</taxon>
        <taxon>Magnoliopsida</taxon>
        <taxon>eudicotyledons</taxon>
        <taxon>Gunneridae</taxon>
        <taxon>Pentapetalae</taxon>
        <taxon>asterids</taxon>
        <taxon>lamiids</taxon>
        <taxon>Lamiales</taxon>
        <taxon>Oleaceae</taxon>
        <taxon>Forsythieae</taxon>
        <taxon>Forsythia</taxon>
    </lineage>
</organism>
<gene>
    <name evidence="2" type="ORF">Fot_48799</name>
</gene>
<keyword evidence="1" id="KW-0472">Membrane</keyword>
<keyword evidence="3" id="KW-1185">Reference proteome</keyword>
<proteinExistence type="predicted"/>
<dbReference type="EMBL" id="JBFOLJ010000015">
    <property type="protein sequence ID" value="KAL2473063.1"/>
    <property type="molecule type" value="Genomic_DNA"/>
</dbReference>
<dbReference type="AlphaFoldDB" id="A0ABD1QBS6"/>
<protein>
    <submittedName>
        <fullName evidence="2">Uncharacterized protein</fullName>
    </submittedName>
</protein>
<keyword evidence="1" id="KW-1133">Transmembrane helix</keyword>
<comment type="caution">
    <text evidence="2">The sequence shown here is derived from an EMBL/GenBank/DDBJ whole genome shotgun (WGS) entry which is preliminary data.</text>
</comment>
<reference evidence="3" key="1">
    <citation type="submission" date="2024-07" db="EMBL/GenBank/DDBJ databases">
        <title>Two chromosome-level genome assemblies of Korean endemic species Abeliophyllum distichum and Forsythia ovata (Oleaceae).</title>
        <authorList>
            <person name="Jang H."/>
        </authorList>
    </citation>
    <scope>NUCLEOTIDE SEQUENCE [LARGE SCALE GENOMIC DNA]</scope>
</reference>
<sequence>MTSARFMDSVAIWGYAVTMIRTHFVGVLQITLNSLIKGRAGKGAREKWSFGIALGGTMLPLEHSIFLTYPPELSSYRREVVFESTIINSDGMNGGEVLNKDSR</sequence>
<evidence type="ECO:0000256" key="1">
    <source>
        <dbReference type="SAM" id="Phobius"/>
    </source>
</evidence>
<evidence type="ECO:0000313" key="3">
    <source>
        <dbReference type="Proteomes" id="UP001604277"/>
    </source>
</evidence>
<dbReference type="Proteomes" id="UP001604277">
    <property type="component" value="Unassembled WGS sequence"/>
</dbReference>
<evidence type="ECO:0000313" key="2">
    <source>
        <dbReference type="EMBL" id="KAL2473063.1"/>
    </source>
</evidence>
<accession>A0ABD1QBS6</accession>